<comment type="caution">
    <text evidence="13">The sequence shown here is derived from an EMBL/GenBank/DDBJ whole genome shotgun (WGS) entry which is preliminary data.</text>
</comment>
<dbReference type="FunFam" id="1.20.5.110:FF:000002">
    <property type="entry name" value="Vesicle transport through interaction with t-SNAREsB"/>
    <property type="match status" value="1"/>
</dbReference>
<evidence type="ECO:0000256" key="11">
    <source>
        <dbReference type="SAM" id="Phobius"/>
    </source>
</evidence>
<gene>
    <name evidence="13" type="ORF">PF011_g20079</name>
</gene>
<keyword evidence="3" id="KW-0813">Transport</keyword>
<evidence type="ECO:0000256" key="2">
    <source>
        <dbReference type="ARBA" id="ARBA00006108"/>
    </source>
</evidence>
<dbReference type="GO" id="GO:0005794">
    <property type="term" value="C:Golgi apparatus"/>
    <property type="evidence" value="ECO:0007669"/>
    <property type="project" value="TreeGrafter"/>
</dbReference>
<evidence type="ECO:0000256" key="10">
    <source>
        <dbReference type="SAM" id="MobiDB-lite"/>
    </source>
</evidence>
<reference evidence="13 14" key="1">
    <citation type="submission" date="2018-09" db="EMBL/GenBank/DDBJ databases">
        <title>Genomic investigation of the strawberry pathogen Phytophthora fragariae indicates pathogenicity is determined by transcriptional variation in three key races.</title>
        <authorList>
            <person name="Adams T.M."/>
            <person name="Armitage A.D."/>
            <person name="Sobczyk M.K."/>
            <person name="Bates H.J."/>
            <person name="Dunwell J.M."/>
            <person name="Nellist C.F."/>
            <person name="Harrison R.J."/>
        </authorList>
    </citation>
    <scope>NUCLEOTIDE SEQUENCE [LARGE SCALE GENOMIC DNA]</scope>
    <source>
        <strain evidence="13 14">SCRP245</strain>
    </source>
</reference>
<organism evidence="13 14">
    <name type="scientific">Phytophthora fragariae</name>
    <dbReference type="NCBI Taxonomy" id="53985"/>
    <lineage>
        <taxon>Eukaryota</taxon>
        <taxon>Sar</taxon>
        <taxon>Stramenopiles</taxon>
        <taxon>Oomycota</taxon>
        <taxon>Peronosporomycetes</taxon>
        <taxon>Peronosporales</taxon>
        <taxon>Peronosporaceae</taxon>
        <taxon>Phytophthora</taxon>
    </lineage>
</organism>
<evidence type="ECO:0000256" key="1">
    <source>
        <dbReference type="ARBA" id="ARBA00004211"/>
    </source>
</evidence>
<dbReference type="GO" id="GO:0005789">
    <property type="term" value="C:endoplasmic reticulum membrane"/>
    <property type="evidence" value="ECO:0007669"/>
    <property type="project" value="TreeGrafter"/>
</dbReference>
<keyword evidence="7 9" id="KW-0175">Coiled coil</keyword>
<protein>
    <recommendedName>
        <fullName evidence="12">Vesicle transport v-SNARE N-terminal domain-containing protein</fullName>
    </recommendedName>
</protein>
<dbReference type="GO" id="GO:0031902">
    <property type="term" value="C:late endosome membrane"/>
    <property type="evidence" value="ECO:0007669"/>
    <property type="project" value="TreeGrafter"/>
</dbReference>
<feature type="compositionally biased region" description="Polar residues" evidence="10">
    <location>
        <begin position="361"/>
        <end position="374"/>
    </location>
</feature>
<accession>A0A6A3IVM7</accession>
<feature type="transmembrane region" description="Helical" evidence="11">
    <location>
        <begin position="1474"/>
        <end position="1493"/>
    </location>
</feature>
<sequence>MERAACASTLSTTTFTLCELTSLEWHVYTVEKDDDVSSGKKKHGKKLPCNTGVKRGEDAALSIFSQRLQQRNALCVLQGDDDANDLEEDSASLSQLWVFIANNMQSSVPVDPPSGVLETRSGSWLESANEALDNTIQRRFFAALASVLSRKLLAHEEFNLTAHGFYEPNDAKFIFRCPSLTRLNHVQVYLEEEFPTPAFQLHFQLFHPSNLLAVAVDVVRRDRGLSEKLQHEELGDPRCSWERLVGLPSLNDHSMVDVWHLKDGLVPRIIAETKYPDVAPWFRAVSKRRHKRRMDDSDSGNEEEVKKDENEEDVEDDDDDNNQETEVETDELLRRPVAGGGAKTKRKRDSADSTENDESFVPTSPDTHVNTPNATGPVIRMTLPHDAELQLRVDADVRRFKRRRSGYKVKAAKDAAFSLTFGPVKANGLGPKGTPVTLTSNGVKGAAVDPAQLFSMAKASLSKSAPTFTRPKHEAKPLSVAVSLVQSLSHDEQQEALDGRPVKTHPLLQALQDYVDDEAKKKIEESLASNVSAKVRFVPNAEAFIPSSLRANVGRLSINRATAEQLRLRLCSERFKYWQTDYTKLQYPKNSQQKRKEQQRRLLLEFDEDAFEDYGRQECLKLWSNPDRFKLRDGEIALGLQMAASDAMVAWRQEPNGIKTWSAHSSLQVTAASASEKNEMVDRVQPYLQSLTSLLKKEDKNEIEVRKSGRDRRWMSFEEYTQASTKSSDATSKRIECVRVEEEPKVCVSTLESSYHVEPAVISEYLLRDFHPVVAPKPVDYVIVCPQSPSQWLASLALSYFTCFRSMYAQCHMGDLAPVDLGQVEGNHYASVDASNGLLLVDCAESMLDPFANFRAAGKLLNPVLSSGGIKKTQAFSRSAVANVVYLVVPLRRSDVKHKMWALGAFSSGLFGTDRIADVSSWKNSVTIEIVYLDDLYEVEVNPSPFMLMPNCFGLYDRVCENVNLKPADAVSNGAGRSRFLSERLYHLADWRTDTLTTGQEGEMEPPYVYGGYLLSDDGKWIACSCTDAIGSVLETYMIPVEATEDGMGLESALIEMMLKMLQFFALFGERSVLVITRLAGMAGASNLGDKEQAAWEQLRSQRFEELIPPAFTPLLSCVLLVQLNAASYEEVQLRENPSSTALYVSDNLGYAVISPQESTSARESSRAVYFTGSAAWKSTTLLHGQHTHTQKREARVLKVSLVLAVLEEDTDSKDGEVTESAPPSTMTAILRDFHAQSYLTMHPITMERQSPLPHHLAAISKMDRELQRHDSLSPGSPRIKQKMTVFDGYLEDYEHARGEAVKAVDEYAHCSDPAQREELVVAAKSCVDEVERYIRILENEAKNGSTSSQKRKMMEQVRHCRTKWASLKTSLEKEMLVGDARAGRSPDSSKDANTRDQMERCAERVDRAGRHLDEAQRTLAHTEAIAENVANNLMQQRNQLEHTELNVAQTQDDTDEAKSHIRSMAFKACTSRILLLVIMLALVIAIVLVSYYKWYPRNKKDYLGILPNSSNSTSSSTG</sequence>
<comment type="similarity">
    <text evidence="2">Belongs to the VTI1 family.</text>
</comment>
<evidence type="ECO:0000256" key="9">
    <source>
        <dbReference type="SAM" id="Coils"/>
    </source>
</evidence>
<dbReference type="PANTHER" id="PTHR21230:SF26">
    <property type="entry name" value="VESICLE TRANSPORT THROUGH INTERACTION WITH T-SNARES HOMOLOG 1A"/>
    <property type="match status" value="1"/>
</dbReference>
<evidence type="ECO:0000256" key="3">
    <source>
        <dbReference type="ARBA" id="ARBA00022448"/>
    </source>
</evidence>
<dbReference type="EMBL" id="QXFW01001756">
    <property type="protein sequence ID" value="KAE8986220.1"/>
    <property type="molecule type" value="Genomic_DNA"/>
</dbReference>
<dbReference type="InterPro" id="IPR038407">
    <property type="entry name" value="v-SNARE_N_sf"/>
</dbReference>
<dbReference type="Proteomes" id="UP000460718">
    <property type="component" value="Unassembled WGS sequence"/>
</dbReference>
<evidence type="ECO:0000256" key="6">
    <source>
        <dbReference type="ARBA" id="ARBA00022989"/>
    </source>
</evidence>
<dbReference type="Pfam" id="PF05008">
    <property type="entry name" value="V-SNARE"/>
    <property type="match status" value="1"/>
</dbReference>
<evidence type="ECO:0000256" key="5">
    <source>
        <dbReference type="ARBA" id="ARBA00022927"/>
    </source>
</evidence>
<keyword evidence="8 11" id="KW-0472">Membrane</keyword>
<feature type="coiled-coil region" evidence="9">
    <location>
        <begin position="1399"/>
        <end position="1454"/>
    </location>
</feature>
<dbReference type="SUPFAM" id="SSF58038">
    <property type="entry name" value="SNARE fusion complex"/>
    <property type="match status" value="1"/>
</dbReference>
<feature type="domain" description="Vesicle transport v-SNARE N-terminal" evidence="12">
    <location>
        <begin position="1284"/>
        <end position="1375"/>
    </location>
</feature>
<dbReference type="GO" id="GO:0012507">
    <property type="term" value="C:ER to Golgi transport vesicle membrane"/>
    <property type="evidence" value="ECO:0007669"/>
    <property type="project" value="TreeGrafter"/>
</dbReference>
<feature type="compositionally biased region" description="Acidic residues" evidence="10">
    <location>
        <begin position="310"/>
        <end position="330"/>
    </location>
</feature>
<evidence type="ECO:0000313" key="14">
    <source>
        <dbReference type="Proteomes" id="UP000460718"/>
    </source>
</evidence>
<evidence type="ECO:0000256" key="8">
    <source>
        <dbReference type="ARBA" id="ARBA00023136"/>
    </source>
</evidence>
<dbReference type="GO" id="GO:0031201">
    <property type="term" value="C:SNARE complex"/>
    <property type="evidence" value="ECO:0007669"/>
    <property type="project" value="TreeGrafter"/>
</dbReference>
<dbReference type="GO" id="GO:0005484">
    <property type="term" value="F:SNAP receptor activity"/>
    <property type="evidence" value="ECO:0007669"/>
    <property type="project" value="TreeGrafter"/>
</dbReference>
<dbReference type="GO" id="GO:0006906">
    <property type="term" value="P:vesicle fusion"/>
    <property type="evidence" value="ECO:0007669"/>
    <property type="project" value="TreeGrafter"/>
</dbReference>
<evidence type="ECO:0000256" key="7">
    <source>
        <dbReference type="ARBA" id="ARBA00023054"/>
    </source>
</evidence>
<evidence type="ECO:0000256" key="4">
    <source>
        <dbReference type="ARBA" id="ARBA00022692"/>
    </source>
</evidence>
<dbReference type="GO" id="GO:0000149">
    <property type="term" value="F:SNARE binding"/>
    <property type="evidence" value="ECO:0007669"/>
    <property type="project" value="TreeGrafter"/>
</dbReference>
<dbReference type="CDD" id="cd15862">
    <property type="entry name" value="SNARE_Vti1"/>
    <property type="match status" value="1"/>
</dbReference>
<name>A0A6A3IVM7_9STRA</name>
<dbReference type="Gene3D" id="1.20.58.400">
    <property type="entry name" value="t-snare proteins"/>
    <property type="match status" value="1"/>
</dbReference>
<dbReference type="InterPro" id="IPR007705">
    <property type="entry name" value="Vesicle_trsprt_v-SNARE_N"/>
</dbReference>
<feature type="region of interest" description="Disordered" evidence="10">
    <location>
        <begin position="289"/>
        <end position="377"/>
    </location>
</feature>
<dbReference type="Gene3D" id="1.20.5.110">
    <property type="match status" value="1"/>
</dbReference>
<comment type="subcellular location">
    <subcellularLocation>
        <location evidence="1">Membrane</location>
        <topology evidence="1">Single-pass type IV membrane protein</topology>
    </subcellularLocation>
</comment>
<keyword evidence="5" id="KW-0653">Protein transport</keyword>
<keyword evidence="6 11" id="KW-1133">Transmembrane helix</keyword>
<evidence type="ECO:0000313" key="13">
    <source>
        <dbReference type="EMBL" id="KAE8986220.1"/>
    </source>
</evidence>
<dbReference type="GO" id="GO:0006886">
    <property type="term" value="P:intracellular protein transport"/>
    <property type="evidence" value="ECO:0007669"/>
    <property type="project" value="InterPro"/>
</dbReference>
<proteinExistence type="inferred from homology"/>
<keyword evidence="4 11" id="KW-0812">Transmembrane</keyword>
<dbReference type="PANTHER" id="PTHR21230">
    <property type="entry name" value="VESICLE TRANSPORT V-SNARE PROTEIN VTI1-RELATED"/>
    <property type="match status" value="1"/>
</dbReference>
<evidence type="ECO:0000259" key="12">
    <source>
        <dbReference type="Pfam" id="PF05008"/>
    </source>
</evidence>